<name>A0A7G5XB51_9BACT</name>
<dbReference type="KEGG" id="lacs:H4075_11385"/>
<dbReference type="InterPro" id="IPR032675">
    <property type="entry name" value="LRR_dom_sf"/>
</dbReference>
<accession>A0A7G5XB51</accession>
<evidence type="ECO:0000259" key="2">
    <source>
        <dbReference type="Pfam" id="PF07635"/>
    </source>
</evidence>
<feature type="transmembrane region" description="Helical" evidence="1">
    <location>
        <begin position="7"/>
        <end position="25"/>
    </location>
</feature>
<dbReference type="Pfam" id="PF09990">
    <property type="entry name" value="DUF2231"/>
    <property type="match status" value="1"/>
</dbReference>
<dbReference type="PANTHER" id="PTHR35889">
    <property type="entry name" value="CYCLOINULO-OLIGOSACCHARIDE FRUCTANOTRANSFERASE-RELATED"/>
    <property type="match status" value="1"/>
</dbReference>
<dbReference type="Pfam" id="PF13287">
    <property type="entry name" value="Fn3_assoc"/>
    <property type="match status" value="1"/>
</dbReference>
<dbReference type="Pfam" id="PF07635">
    <property type="entry name" value="PSCyt1"/>
    <property type="match status" value="1"/>
</dbReference>
<protein>
    <recommendedName>
        <fullName evidence="6">Cytochrome c domain-containing protein</fullName>
    </recommendedName>
</protein>
<dbReference type="RefSeq" id="WP_182800970.1">
    <property type="nucleotide sequence ID" value="NZ_CP060007.1"/>
</dbReference>
<keyword evidence="1" id="KW-1133">Transmembrane helix</keyword>
<organism evidence="4 5">
    <name type="scientific">Lacibacter sediminis</name>
    <dbReference type="NCBI Taxonomy" id="2760713"/>
    <lineage>
        <taxon>Bacteria</taxon>
        <taxon>Pseudomonadati</taxon>
        <taxon>Bacteroidota</taxon>
        <taxon>Chitinophagia</taxon>
        <taxon>Chitinophagales</taxon>
        <taxon>Chitinophagaceae</taxon>
        <taxon>Lacibacter</taxon>
    </lineage>
</organism>
<feature type="transmembrane region" description="Helical" evidence="1">
    <location>
        <begin position="75"/>
        <end position="99"/>
    </location>
</feature>
<feature type="domain" description="Cytochrome C Planctomycete-type" evidence="2">
    <location>
        <begin position="201"/>
        <end position="260"/>
    </location>
</feature>
<dbReference type="SUPFAM" id="SSF52047">
    <property type="entry name" value="RNI-like"/>
    <property type="match status" value="1"/>
</dbReference>
<evidence type="ECO:0000313" key="4">
    <source>
        <dbReference type="EMBL" id="QNA42704.1"/>
    </source>
</evidence>
<feature type="transmembrane region" description="Helical" evidence="1">
    <location>
        <begin position="111"/>
        <end position="129"/>
    </location>
</feature>
<evidence type="ECO:0000259" key="3">
    <source>
        <dbReference type="Pfam" id="PF09990"/>
    </source>
</evidence>
<keyword evidence="5" id="KW-1185">Reference proteome</keyword>
<feature type="transmembrane region" description="Helical" evidence="1">
    <location>
        <begin position="138"/>
        <end position="156"/>
    </location>
</feature>
<keyword evidence="1" id="KW-0812">Transmembrane</keyword>
<dbReference type="GO" id="GO:0009055">
    <property type="term" value="F:electron transfer activity"/>
    <property type="evidence" value="ECO:0007669"/>
    <property type="project" value="InterPro"/>
</dbReference>
<dbReference type="GO" id="GO:0020037">
    <property type="term" value="F:heme binding"/>
    <property type="evidence" value="ECO:0007669"/>
    <property type="project" value="InterPro"/>
</dbReference>
<dbReference type="EMBL" id="CP060007">
    <property type="protein sequence ID" value="QNA42704.1"/>
    <property type="molecule type" value="Genomic_DNA"/>
</dbReference>
<dbReference type="InterPro" id="IPR019251">
    <property type="entry name" value="DUF2231_TM"/>
</dbReference>
<gene>
    <name evidence="4" type="ORF">H4075_11385</name>
</gene>
<dbReference type="InterPro" id="IPR011429">
    <property type="entry name" value="Cyt_c_Planctomycete-type"/>
</dbReference>
<evidence type="ECO:0008006" key="6">
    <source>
        <dbReference type="Google" id="ProtNLM"/>
    </source>
</evidence>
<feature type="domain" description="DUF2231" evidence="3">
    <location>
        <begin position="42"/>
        <end position="160"/>
    </location>
</feature>
<dbReference type="SUPFAM" id="SSF46626">
    <property type="entry name" value="Cytochrome c"/>
    <property type="match status" value="1"/>
</dbReference>
<dbReference type="InterPro" id="IPR026876">
    <property type="entry name" value="Fn3_assoc_repeat"/>
</dbReference>
<evidence type="ECO:0000256" key="1">
    <source>
        <dbReference type="SAM" id="Phobius"/>
    </source>
</evidence>
<dbReference type="Proteomes" id="UP000515344">
    <property type="component" value="Chromosome"/>
</dbReference>
<dbReference type="InterPro" id="IPR036909">
    <property type="entry name" value="Cyt_c-like_dom_sf"/>
</dbReference>
<feature type="transmembrane region" description="Helical" evidence="1">
    <location>
        <begin position="45"/>
        <end position="63"/>
    </location>
</feature>
<keyword evidence="1" id="KW-0472">Membrane</keyword>
<reference evidence="5" key="1">
    <citation type="submission" date="2020-08" db="EMBL/GenBank/DDBJ databases">
        <title>Lacibacter sp. S13-6-6 genome sequencing.</title>
        <authorList>
            <person name="Jin L."/>
        </authorList>
    </citation>
    <scope>NUCLEOTIDE SEQUENCE [LARGE SCALE GENOMIC DNA]</scope>
    <source>
        <strain evidence="5">S13-6-6</strain>
    </source>
</reference>
<dbReference type="PANTHER" id="PTHR35889:SF3">
    <property type="entry name" value="F-BOX DOMAIN-CONTAINING PROTEIN"/>
    <property type="match status" value="1"/>
</dbReference>
<proteinExistence type="predicted"/>
<sequence>MLRLKNSLFNISLLLNCLLLFLLFFENRISVPLWLQVIGRTHPLVLHFPVVLVVMYALLVLFFHAQKTKDDHNLYIADLILQLAAFTSAITALAGFFLSKEEGYDTDALQWHKWSGVAISLFMLLWCFFKNMLQARKITAFATSIVALVLIVIAGHQGAGITHGENFVLAPVTPEKKQAAVSVEEAELYTHLVKPILEAKCISCHNSKKAKGELVMETEEPLLKGGKNGVLWDSTSADLGLLLRRIHLPLEEKKHMPPQGKPQLTDDEIVILRHWIKKGSDFKLRVADLATDDSLFVVANNILTAAETAEYDFDEADAAVVKDLNTVNRVVAAEALESPALNVSFFNSKLFKAEQLAELSKIKKQIVSLDLSQMPVKDVDMKIIGEFENLRKLNLSFSAITGAGLTELKRLKFLRSLSISGTKVTAEQLKQLQSFPQLKTVYTWNMPVASADMEKVKTQMKNIRFETGFKGDTLILKLSTPIVQNEESIITSPIPLKLKHYINGTTIRFTKDGSDPDSLKSPVFKPGEMIDGNVFIKAKAYKPGWISSDIIEVNFYRSTYKADSVSFLLQPDPAYKGEGKMLSDHIKGELNFRLGSWLAWRQTRMEALLQFNKPTIVKSVTLSTLIDVASYIMPPSSIEIWGGDDMKKMKLLGTLKPTQPTMLQPSSLRGYECKFNPSTVKYIKIIGNTVSKLPAWHPGKGDKGWLFVDEVLVN</sequence>
<evidence type="ECO:0000313" key="5">
    <source>
        <dbReference type="Proteomes" id="UP000515344"/>
    </source>
</evidence>
<dbReference type="AlphaFoldDB" id="A0A7G5XB51"/>
<dbReference type="Gene3D" id="3.80.10.10">
    <property type="entry name" value="Ribonuclease Inhibitor"/>
    <property type="match status" value="1"/>
</dbReference>